<dbReference type="OrthoDB" id="2123952at2759"/>
<organism evidence="8 9">
    <name type="scientific">Tieghemiomyces parasiticus</name>
    <dbReference type="NCBI Taxonomy" id="78921"/>
    <lineage>
        <taxon>Eukaryota</taxon>
        <taxon>Fungi</taxon>
        <taxon>Fungi incertae sedis</taxon>
        <taxon>Zoopagomycota</taxon>
        <taxon>Kickxellomycotina</taxon>
        <taxon>Dimargaritomycetes</taxon>
        <taxon>Dimargaritales</taxon>
        <taxon>Dimargaritaceae</taxon>
        <taxon>Tieghemiomyces</taxon>
    </lineage>
</organism>
<evidence type="ECO:0000256" key="3">
    <source>
        <dbReference type="ARBA" id="ARBA00023015"/>
    </source>
</evidence>
<evidence type="ECO:0000313" key="8">
    <source>
        <dbReference type="EMBL" id="KAJ1928279.1"/>
    </source>
</evidence>
<comment type="subcellular location">
    <subcellularLocation>
        <location evidence="1">Nucleus</location>
    </subcellularLocation>
</comment>
<dbReference type="PANTHER" id="PTHR47338:SF5">
    <property type="entry name" value="ZN(II)2CYS6 TRANSCRIPTION FACTOR (EUROFUNG)"/>
    <property type="match status" value="1"/>
</dbReference>
<gene>
    <name evidence="8" type="ORF">IWQ60_002188</name>
</gene>
<evidence type="ECO:0000256" key="2">
    <source>
        <dbReference type="ARBA" id="ARBA00022723"/>
    </source>
</evidence>
<dbReference type="GO" id="GO:0008270">
    <property type="term" value="F:zinc ion binding"/>
    <property type="evidence" value="ECO:0007669"/>
    <property type="project" value="InterPro"/>
</dbReference>
<evidence type="ECO:0000313" key="9">
    <source>
        <dbReference type="Proteomes" id="UP001150569"/>
    </source>
</evidence>
<dbReference type="SMART" id="SM00066">
    <property type="entry name" value="GAL4"/>
    <property type="match status" value="1"/>
</dbReference>
<feature type="region of interest" description="Disordered" evidence="6">
    <location>
        <begin position="86"/>
        <end position="118"/>
    </location>
</feature>
<keyword evidence="5" id="KW-0539">Nucleus</keyword>
<evidence type="ECO:0000256" key="1">
    <source>
        <dbReference type="ARBA" id="ARBA00004123"/>
    </source>
</evidence>
<comment type="caution">
    <text evidence="8">The sequence shown here is derived from an EMBL/GenBank/DDBJ whole genome shotgun (WGS) entry which is preliminary data.</text>
</comment>
<dbReference type="PANTHER" id="PTHR47338">
    <property type="entry name" value="ZN(II)2CYS6 TRANSCRIPTION FACTOR (EUROFUNG)-RELATED"/>
    <property type="match status" value="1"/>
</dbReference>
<keyword evidence="3" id="KW-0805">Transcription regulation</keyword>
<feature type="compositionally biased region" description="Low complexity" evidence="6">
    <location>
        <begin position="104"/>
        <end position="118"/>
    </location>
</feature>
<evidence type="ECO:0000259" key="7">
    <source>
        <dbReference type="PROSITE" id="PS50048"/>
    </source>
</evidence>
<keyword evidence="2" id="KW-0479">Metal-binding</keyword>
<keyword evidence="9" id="KW-1185">Reference proteome</keyword>
<accession>A0A9W8ABQ3</accession>
<dbReference type="Proteomes" id="UP001150569">
    <property type="component" value="Unassembled WGS sequence"/>
</dbReference>
<dbReference type="AlphaFoldDB" id="A0A9W8ABQ3"/>
<dbReference type="EMBL" id="JANBPT010000080">
    <property type="protein sequence ID" value="KAJ1928279.1"/>
    <property type="molecule type" value="Genomic_DNA"/>
</dbReference>
<name>A0A9W8ABQ3_9FUNG</name>
<dbReference type="Pfam" id="PF00172">
    <property type="entry name" value="Zn_clus"/>
    <property type="match status" value="1"/>
</dbReference>
<feature type="domain" description="Zn(2)-C6 fungal-type" evidence="7">
    <location>
        <begin position="12"/>
        <end position="41"/>
    </location>
</feature>
<dbReference type="GO" id="GO:0005634">
    <property type="term" value="C:nucleus"/>
    <property type="evidence" value="ECO:0007669"/>
    <property type="project" value="UniProtKB-SubCell"/>
</dbReference>
<keyword evidence="4" id="KW-0804">Transcription</keyword>
<dbReference type="CDD" id="cd12148">
    <property type="entry name" value="fungal_TF_MHR"/>
    <property type="match status" value="1"/>
</dbReference>
<dbReference type="InterPro" id="IPR050815">
    <property type="entry name" value="TF_fung"/>
</dbReference>
<proteinExistence type="predicted"/>
<evidence type="ECO:0000256" key="6">
    <source>
        <dbReference type="SAM" id="MobiDB-lite"/>
    </source>
</evidence>
<dbReference type="InterPro" id="IPR036864">
    <property type="entry name" value="Zn2-C6_fun-type_DNA-bd_sf"/>
</dbReference>
<protein>
    <recommendedName>
        <fullName evidence="7">Zn(2)-C6 fungal-type domain-containing protein</fullName>
    </recommendedName>
</protein>
<dbReference type="CDD" id="cd00067">
    <property type="entry name" value="GAL4"/>
    <property type="match status" value="1"/>
</dbReference>
<dbReference type="Gene3D" id="4.10.240.10">
    <property type="entry name" value="Zn(2)-C6 fungal-type DNA-binding domain"/>
    <property type="match status" value="1"/>
</dbReference>
<sequence length="651" mass="73476">MFQAAGPKLRRACDRCTEKKIKCDNQRPCAGCWRKGHLCHYSPAYQSTLKTIKVAQVNPGFNVLIQTTTSLNHRTVRTVSPPTYPARAHAQDGLPVSPRGAFQGSPATSAPSSAAGLLPTAGLDTNTHAFLRALSPDAPDSVANETHPPLSHRGLERFRPLLQSIRTLGPQPSLTTAYDILYNRDLLHNVISRYYARRYRSGGQVFFEHFWYNLQRQRVTPLTLNTILVLSIRYTLDFHREVDLDVASVSAPYLEAAEAQLETTLARPTASDIFPLHDLMAYHLGIGDSAKSAAYAGFVDAMAAQLQHDYTKAATPDPLAALHREIQRSGYWLLRFGKALFSVYHLTPIEHPTGAQPELPYVDFARMEHLMRACMESGSSWDQIPVVIPSVMCCMLTCPEVRELTTHLIDISHFIRRRYMRTLQDPVGEIRHLARRMDDWYAGLQPPFSLPTPDEAHVMAAESPHVLTQLLQVHTMYYSAYMMIYLDHPLAFRIKPLDGLLPDPNEVHRSVPVDGRGTTEFEENLAARIQQLKDRPDLSALLDVNRLSLEVAERFRLQILPLYHLISPRRMGLAQGTFLFYMVYVYIREHKAARPPPVLGPRIDYRAVVLEMTDLLYNLGFYWPIFRKLAVEVRTSLDAAIPDGQPVAAGW</sequence>
<dbReference type="PROSITE" id="PS00463">
    <property type="entry name" value="ZN2_CY6_FUNGAL_1"/>
    <property type="match status" value="1"/>
</dbReference>
<evidence type="ECO:0000256" key="5">
    <source>
        <dbReference type="ARBA" id="ARBA00023242"/>
    </source>
</evidence>
<reference evidence="8" key="1">
    <citation type="submission" date="2022-07" db="EMBL/GenBank/DDBJ databases">
        <title>Phylogenomic reconstructions and comparative analyses of Kickxellomycotina fungi.</title>
        <authorList>
            <person name="Reynolds N.K."/>
            <person name="Stajich J.E."/>
            <person name="Barry K."/>
            <person name="Grigoriev I.V."/>
            <person name="Crous P."/>
            <person name="Smith M.E."/>
        </authorList>
    </citation>
    <scope>NUCLEOTIDE SEQUENCE</scope>
    <source>
        <strain evidence="8">RSA 861</strain>
    </source>
</reference>
<evidence type="ECO:0000256" key="4">
    <source>
        <dbReference type="ARBA" id="ARBA00023163"/>
    </source>
</evidence>
<dbReference type="GO" id="GO:0000981">
    <property type="term" value="F:DNA-binding transcription factor activity, RNA polymerase II-specific"/>
    <property type="evidence" value="ECO:0007669"/>
    <property type="project" value="InterPro"/>
</dbReference>
<dbReference type="SUPFAM" id="SSF57701">
    <property type="entry name" value="Zn2/Cys6 DNA-binding domain"/>
    <property type="match status" value="1"/>
</dbReference>
<dbReference type="PROSITE" id="PS50048">
    <property type="entry name" value="ZN2_CY6_FUNGAL_2"/>
    <property type="match status" value="1"/>
</dbReference>
<dbReference type="InterPro" id="IPR001138">
    <property type="entry name" value="Zn2Cys6_DnaBD"/>
</dbReference>